<dbReference type="STRING" id="1255043.TVNIR_2427"/>
<dbReference type="EMBL" id="CP003989">
    <property type="protein sequence ID" value="AGA34070.1"/>
    <property type="molecule type" value="Genomic_DNA"/>
</dbReference>
<evidence type="ECO:0000313" key="2">
    <source>
        <dbReference type="Proteomes" id="UP000010809"/>
    </source>
</evidence>
<gene>
    <name evidence="1" type="ordered locus">TVNIR_2427</name>
</gene>
<sequence>MIGRAILAGMHSVSEPFLPSFILQFLLPAPDRPQRTPVAIRAEGELPEYAQIWIWDMLYARQLYAMAEGPLAAELRETLEIWAVNMSSKVFQPRDHVRSKGHLQLSDDLEWVVDADAEQVAQSVRVEVEGRGGAGDLPRIRVSPDILPNETRFWLVLALAQYFIDENDLFARELPIHVLAFRKYHADIHRPDTPEAAEEAPFYAIQKALEYFQSAGHAR</sequence>
<dbReference type="Proteomes" id="UP000010809">
    <property type="component" value="Chromosome"/>
</dbReference>
<organism evidence="1 2">
    <name type="scientific">Thioalkalivibrio nitratireducens (strain DSM 14787 / UNIQEM 213 / ALEN2)</name>
    <dbReference type="NCBI Taxonomy" id="1255043"/>
    <lineage>
        <taxon>Bacteria</taxon>
        <taxon>Pseudomonadati</taxon>
        <taxon>Pseudomonadota</taxon>
        <taxon>Gammaproteobacteria</taxon>
        <taxon>Chromatiales</taxon>
        <taxon>Ectothiorhodospiraceae</taxon>
        <taxon>Thioalkalivibrio</taxon>
    </lineage>
</organism>
<keyword evidence="2" id="KW-1185">Reference proteome</keyword>
<accession>L0DYN1</accession>
<name>L0DYN1_THIND</name>
<dbReference type="KEGG" id="tni:TVNIR_2427"/>
<dbReference type="HOGENOM" id="CLU_1401897_0_0_6"/>
<reference evidence="1" key="1">
    <citation type="submission" date="2015-12" db="EMBL/GenBank/DDBJ databases">
        <authorList>
            <person name="Tikhonova T.V."/>
            <person name="Pavlov A.R."/>
            <person name="Beletsky A.V."/>
            <person name="Mardanov A.V."/>
            <person name="Sorokin D.Y."/>
            <person name="Ravin N.V."/>
            <person name="Popov V.O."/>
        </authorList>
    </citation>
    <scope>NUCLEOTIDE SEQUENCE</scope>
    <source>
        <strain evidence="1">DSM 14787</strain>
    </source>
</reference>
<proteinExistence type="predicted"/>
<dbReference type="AlphaFoldDB" id="L0DYN1"/>
<protein>
    <submittedName>
        <fullName evidence="1">Uncharacterized protein</fullName>
    </submittedName>
</protein>
<dbReference type="PATRIC" id="fig|1255043.3.peg.2449"/>
<evidence type="ECO:0000313" key="1">
    <source>
        <dbReference type="EMBL" id="AGA34070.1"/>
    </source>
</evidence>